<dbReference type="VEuPathDB" id="FungiDB:GGTG_10741"/>
<reference evidence="2" key="3">
    <citation type="submission" date="2010-09" db="EMBL/GenBank/DDBJ databases">
        <title>Annotation of Gaeumannomyces graminis var. tritici R3-111a-1.</title>
        <authorList>
            <consortium name="The Broad Institute Genome Sequencing Platform"/>
            <person name="Ma L.-J."/>
            <person name="Dead R."/>
            <person name="Young S.K."/>
            <person name="Zeng Q."/>
            <person name="Gargeya S."/>
            <person name="Fitzgerald M."/>
            <person name="Haas B."/>
            <person name="Abouelleil A."/>
            <person name="Alvarado L."/>
            <person name="Arachchi H.M."/>
            <person name="Berlin A."/>
            <person name="Brown A."/>
            <person name="Chapman S.B."/>
            <person name="Chen Z."/>
            <person name="Dunbar C."/>
            <person name="Freedman E."/>
            <person name="Gearin G."/>
            <person name="Gellesch M."/>
            <person name="Goldberg J."/>
            <person name="Griggs A."/>
            <person name="Gujja S."/>
            <person name="Heiman D."/>
            <person name="Howarth C."/>
            <person name="Larson L."/>
            <person name="Lui A."/>
            <person name="MacDonald P.J.P."/>
            <person name="Mehta T."/>
            <person name="Montmayeur A."/>
            <person name="Murphy C."/>
            <person name="Neiman D."/>
            <person name="Pearson M."/>
            <person name="Priest M."/>
            <person name="Roberts A."/>
            <person name="Saif S."/>
            <person name="Shea T."/>
            <person name="Shenoy N."/>
            <person name="Sisk P."/>
            <person name="Stolte C."/>
            <person name="Sykes S."/>
            <person name="Yandava C."/>
            <person name="Wortman J."/>
            <person name="Nusbaum C."/>
            <person name="Birren B."/>
        </authorList>
    </citation>
    <scope>NUCLEOTIDE SEQUENCE</scope>
    <source>
        <strain evidence="2">R3-111a-1</strain>
    </source>
</reference>
<reference evidence="2" key="2">
    <citation type="submission" date="2010-07" db="EMBL/GenBank/DDBJ databases">
        <authorList>
            <consortium name="The Broad Institute Genome Sequencing Platform"/>
            <consortium name="Broad Institute Genome Sequencing Center for Infectious Disease"/>
            <person name="Ma L.-J."/>
            <person name="Dead R."/>
            <person name="Young S."/>
            <person name="Zeng Q."/>
            <person name="Koehrsen M."/>
            <person name="Alvarado L."/>
            <person name="Berlin A."/>
            <person name="Chapman S.B."/>
            <person name="Chen Z."/>
            <person name="Freedman E."/>
            <person name="Gellesch M."/>
            <person name="Goldberg J."/>
            <person name="Griggs A."/>
            <person name="Gujja S."/>
            <person name="Heilman E.R."/>
            <person name="Heiman D."/>
            <person name="Hepburn T."/>
            <person name="Howarth C."/>
            <person name="Jen D."/>
            <person name="Larson L."/>
            <person name="Mehta T."/>
            <person name="Neiman D."/>
            <person name="Pearson M."/>
            <person name="Roberts A."/>
            <person name="Saif S."/>
            <person name="Shea T."/>
            <person name="Shenoy N."/>
            <person name="Sisk P."/>
            <person name="Stolte C."/>
            <person name="Sykes S."/>
            <person name="Walk T."/>
            <person name="White J."/>
            <person name="Yandava C."/>
            <person name="Haas B."/>
            <person name="Nusbaum C."/>
            <person name="Birren B."/>
        </authorList>
    </citation>
    <scope>NUCLEOTIDE SEQUENCE</scope>
    <source>
        <strain evidence="2">R3-111a-1</strain>
    </source>
</reference>
<sequence>MPPRRKRLLETTGSNSSEYNDNDPRPTKRTTRQTQARARAHSSQESADDSEAAASQASARNTDFEDDQLTASTVARQITETQQTILQDLKGAQTEGEEDRDTSAQSEEDLAGDAPDVYSRVIASSGGSKEEQRLFQATETLFHACKSTLANYQSVKHVNQEKLDGNEQPPDDGSRLLDDSEAKWLEDTQSLDQIVDFAHIWAKHIAICMITEERPRDPGTEGLDEKGEMAIDSFKKSGGAASGTGSWGKARGVQVKALRMLATGSDAQDGRQVDNAT</sequence>
<dbReference type="GeneID" id="20351199"/>
<dbReference type="EMBL" id="GL385400">
    <property type="protein sequence ID" value="EJT71484.1"/>
    <property type="molecule type" value="Genomic_DNA"/>
</dbReference>
<organism evidence="2">
    <name type="scientific">Gaeumannomyces tritici (strain R3-111a-1)</name>
    <name type="common">Wheat and barley take-all root rot fungus</name>
    <name type="synonym">Gaeumannomyces graminis var. tritici</name>
    <dbReference type="NCBI Taxonomy" id="644352"/>
    <lineage>
        <taxon>Eukaryota</taxon>
        <taxon>Fungi</taxon>
        <taxon>Dikarya</taxon>
        <taxon>Ascomycota</taxon>
        <taxon>Pezizomycotina</taxon>
        <taxon>Sordariomycetes</taxon>
        <taxon>Sordariomycetidae</taxon>
        <taxon>Magnaporthales</taxon>
        <taxon>Magnaporthaceae</taxon>
        <taxon>Gaeumannomyces</taxon>
    </lineage>
</organism>
<dbReference type="RefSeq" id="XP_009226881.1">
    <property type="nucleotide sequence ID" value="XM_009228617.1"/>
</dbReference>
<evidence type="ECO:0000313" key="3">
    <source>
        <dbReference type="EnsemblFungi" id="EJT71484"/>
    </source>
</evidence>
<protein>
    <submittedName>
        <fullName evidence="2 3">Uncharacterized protein</fullName>
    </submittedName>
</protein>
<proteinExistence type="predicted"/>
<dbReference type="eggNOG" id="ENOG502R63Q">
    <property type="taxonomic scope" value="Eukaryota"/>
</dbReference>
<dbReference type="HOGENOM" id="CLU_087663_0_0_1"/>
<accession>J3PB68</accession>
<evidence type="ECO:0000313" key="4">
    <source>
        <dbReference type="Proteomes" id="UP000006039"/>
    </source>
</evidence>
<feature type="compositionally biased region" description="Acidic residues" evidence="1">
    <location>
        <begin position="95"/>
        <end position="111"/>
    </location>
</feature>
<evidence type="ECO:0000256" key="1">
    <source>
        <dbReference type="SAM" id="MobiDB-lite"/>
    </source>
</evidence>
<feature type="region of interest" description="Disordered" evidence="1">
    <location>
        <begin position="214"/>
        <end position="248"/>
    </location>
</feature>
<reference evidence="4" key="1">
    <citation type="submission" date="2010-07" db="EMBL/GenBank/DDBJ databases">
        <title>The genome sequence of Gaeumannomyces graminis var. tritici strain R3-111a-1.</title>
        <authorList>
            <consortium name="The Broad Institute Genome Sequencing Platform"/>
            <person name="Ma L.-J."/>
            <person name="Dead R."/>
            <person name="Young S."/>
            <person name="Zeng Q."/>
            <person name="Koehrsen M."/>
            <person name="Alvarado L."/>
            <person name="Berlin A."/>
            <person name="Chapman S.B."/>
            <person name="Chen Z."/>
            <person name="Freedman E."/>
            <person name="Gellesch M."/>
            <person name="Goldberg J."/>
            <person name="Griggs A."/>
            <person name="Gujja S."/>
            <person name="Heilman E.R."/>
            <person name="Heiman D."/>
            <person name="Hepburn T."/>
            <person name="Howarth C."/>
            <person name="Jen D."/>
            <person name="Larson L."/>
            <person name="Mehta T."/>
            <person name="Neiman D."/>
            <person name="Pearson M."/>
            <person name="Roberts A."/>
            <person name="Saif S."/>
            <person name="Shea T."/>
            <person name="Shenoy N."/>
            <person name="Sisk P."/>
            <person name="Stolte C."/>
            <person name="Sykes S."/>
            <person name="Walk T."/>
            <person name="White J."/>
            <person name="Yandava C."/>
            <person name="Haas B."/>
            <person name="Nusbaum C."/>
            <person name="Birren B."/>
        </authorList>
    </citation>
    <scope>NUCLEOTIDE SEQUENCE [LARGE SCALE GENOMIC DNA]</scope>
    <source>
        <strain evidence="4">R3-111a-1</strain>
    </source>
</reference>
<evidence type="ECO:0000313" key="2">
    <source>
        <dbReference type="EMBL" id="EJT71484.1"/>
    </source>
</evidence>
<reference evidence="3" key="5">
    <citation type="submission" date="2018-04" db="UniProtKB">
        <authorList>
            <consortium name="EnsemblFungi"/>
        </authorList>
    </citation>
    <scope>IDENTIFICATION</scope>
    <source>
        <strain evidence="3">R3-111a-1</strain>
    </source>
</reference>
<feature type="compositionally biased region" description="Basic and acidic residues" evidence="1">
    <location>
        <begin position="214"/>
        <end position="235"/>
    </location>
</feature>
<dbReference type="EnsemblFungi" id="EJT71484">
    <property type="protein sequence ID" value="EJT71484"/>
    <property type="gene ID" value="GGTG_10741"/>
</dbReference>
<dbReference type="Proteomes" id="UP000006039">
    <property type="component" value="Unassembled WGS sequence"/>
</dbReference>
<feature type="compositionally biased region" description="Polar residues" evidence="1">
    <location>
        <begin position="69"/>
        <end position="86"/>
    </location>
</feature>
<gene>
    <name evidence="3" type="primary">20351199</name>
    <name evidence="2" type="ORF">GGTG_10741</name>
</gene>
<dbReference type="OrthoDB" id="10466458at2759"/>
<name>J3PB68_GAET3</name>
<dbReference type="AlphaFoldDB" id="J3PB68"/>
<reference evidence="3" key="4">
    <citation type="journal article" date="2015" name="G3 (Bethesda)">
        <title>Genome sequences of three phytopathogenic species of the Magnaporthaceae family of fungi.</title>
        <authorList>
            <person name="Okagaki L.H."/>
            <person name="Nunes C.C."/>
            <person name="Sailsbery J."/>
            <person name="Clay B."/>
            <person name="Brown D."/>
            <person name="John T."/>
            <person name="Oh Y."/>
            <person name="Young N."/>
            <person name="Fitzgerald M."/>
            <person name="Haas B.J."/>
            <person name="Zeng Q."/>
            <person name="Young S."/>
            <person name="Adiconis X."/>
            <person name="Fan L."/>
            <person name="Levin J.Z."/>
            <person name="Mitchell T.K."/>
            <person name="Okubara P.A."/>
            <person name="Farman M.L."/>
            <person name="Kohn L.M."/>
            <person name="Birren B."/>
            <person name="Ma L.-J."/>
            <person name="Dean R.A."/>
        </authorList>
    </citation>
    <scope>NUCLEOTIDE SEQUENCE</scope>
    <source>
        <strain evidence="3">R3-111a-1</strain>
    </source>
</reference>
<keyword evidence="4" id="KW-1185">Reference proteome</keyword>
<feature type="region of interest" description="Disordered" evidence="1">
    <location>
        <begin position="1"/>
        <end position="130"/>
    </location>
</feature>